<evidence type="ECO:0000313" key="2">
    <source>
        <dbReference type="Proteomes" id="UP001595478"/>
    </source>
</evidence>
<organism evidence="1 2">
    <name type="scientific">Agaribacter flavus</name>
    <dbReference type="NCBI Taxonomy" id="1902781"/>
    <lineage>
        <taxon>Bacteria</taxon>
        <taxon>Pseudomonadati</taxon>
        <taxon>Pseudomonadota</taxon>
        <taxon>Gammaproteobacteria</taxon>
        <taxon>Alteromonadales</taxon>
        <taxon>Alteromonadaceae</taxon>
        <taxon>Agaribacter</taxon>
    </lineage>
</organism>
<sequence length="176" mass="19421">MTDKTRTVLLCLLTTLLVSCTQREFSAPSCRVDVSHHSSLKSPAACLISKNGRILALVHDDKSYSIPARTNKPSESGQCAAHRAVWEDTGLNVKVSAPLGTLPDNTWLYACFMQSGFDGSEETLTLPDWANADLAYMTFVDPFDLDVKQWSKPEQLINIRDGLITSQSIAFDDKQP</sequence>
<keyword evidence="2" id="KW-1185">Reference proteome</keyword>
<dbReference type="EMBL" id="JBHRSW010000007">
    <property type="protein sequence ID" value="MFC3121213.1"/>
    <property type="molecule type" value="Genomic_DNA"/>
</dbReference>
<evidence type="ECO:0008006" key="3">
    <source>
        <dbReference type="Google" id="ProtNLM"/>
    </source>
</evidence>
<dbReference type="Gene3D" id="3.90.79.10">
    <property type="entry name" value="Nucleoside Triphosphate Pyrophosphohydrolase"/>
    <property type="match status" value="1"/>
</dbReference>
<dbReference type="RefSeq" id="WP_376919348.1">
    <property type="nucleotide sequence ID" value="NZ_JBHRSW010000007.1"/>
</dbReference>
<evidence type="ECO:0000313" key="1">
    <source>
        <dbReference type="EMBL" id="MFC3121213.1"/>
    </source>
</evidence>
<protein>
    <recommendedName>
        <fullName evidence="3">Nudix hydrolase domain-containing protein</fullName>
    </recommendedName>
</protein>
<reference evidence="2" key="1">
    <citation type="journal article" date="2019" name="Int. J. Syst. Evol. Microbiol.">
        <title>The Global Catalogue of Microorganisms (GCM) 10K type strain sequencing project: providing services to taxonomists for standard genome sequencing and annotation.</title>
        <authorList>
            <consortium name="The Broad Institute Genomics Platform"/>
            <consortium name="The Broad Institute Genome Sequencing Center for Infectious Disease"/>
            <person name="Wu L."/>
            <person name="Ma J."/>
        </authorList>
    </citation>
    <scope>NUCLEOTIDE SEQUENCE [LARGE SCALE GENOMIC DNA]</scope>
    <source>
        <strain evidence="2">KCTC 52473</strain>
    </source>
</reference>
<dbReference type="InterPro" id="IPR015797">
    <property type="entry name" value="NUDIX_hydrolase-like_dom_sf"/>
</dbReference>
<proteinExistence type="predicted"/>
<comment type="caution">
    <text evidence="1">The sequence shown here is derived from an EMBL/GenBank/DDBJ whole genome shotgun (WGS) entry which is preliminary data.</text>
</comment>
<dbReference type="PROSITE" id="PS51257">
    <property type="entry name" value="PROKAR_LIPOPROTEIN"/>
    <property type="match status" value="1"/>
</dbReference>
<name>A0ABV7FN87_9ALTE</name>
<dbReference type="Proteomes" id="UP001595478">
    <property type="component" value="Unassembled WGS sequence"/>
</dbReference>
<accession>A0ABV7FN87</accession>
<gene>
    <name evidence="1" type="ORF">ACFOHL_06240</name>
</gene>
<dbReference type="SUPFAM" id="SSF55811">
    <property type="entry name" value="Nudix"/>
    <property type="match status" value="1"/>
</dbReference>